<keyword evidence="2 3" id="KW-0808">Transferase</keyword>
<reference evidence="5" key="1">
    <citation type="submission" date="2020-06" db="EMBL/GenBank/DDBJ databases">
        <title>WGS assembly of Ceratodon purpureus strain R40.</title>
        <authorList>
            <person name="Carey S.B."/>
            <person name="Jenkins J."/>
            <person name="Shu S."/>
            <person name="Lovell J.T."/>
            <person name="Sreedasyam A."/>
            <person name="Maumus F."/>
            <person name="Tiley G.P."/>
            <person name="Fernandez-Pozo N."/>
            <person name="Barry K."/>
            <person name="Chen C."/>
            <person name="Wang M."/>
            <person name="Lipzen A."/>
            <person name="Daum C."/>
            <person name="Saski C.A."/>
            <person name="Payton A.C."/>
            <person name="Mcbreen J.C."/>
            <person name="Conrad R.E."/>
            <person name="Kollar L.M."/>
            <person name="Olsson S."/>
            <person name="Huttunen S."/>
            <person name="Landis J.B."/>
            <person name="Wickett N.J."/>
            <person name="Johnson M.G."/>
            <person name="Rensing S.A."/>
            <person name="Grimwood J."/>
            <person name="Schmutz J."/>
            <person name="Mcdaniel S.F."/>
        </authorList>
    </citation>
    <scope>NUCLEOTIDE SEQUENCE</scope>
    <source>
        <strain evidence="5">R40</strain>
    </source>
</reference>
<evidence type="ECO:0000313" key="5">
    <source>
        <dbReference type="EMBL" id="KAG0565988.1"/>
    </source>
</evidence>
<dbReference type="AlphaFoldDB" id="A0A8T0H739"/>
<dbReference type="InterPro" id="IPR002213">
    <property type="entry name" value="UDP_glucos_trans"/>
</dbReference>
<keyword evidence="3" id="KW-0328">Glycosyltransferase</keyword>
<comment type="caution">
    <text evidence="5">The sequence shown here is derived from an EMBL/GenBank/DDBJ whole genome shotgun (WGS) entry which is preliminary data.</text>
</comment>
<gene>
    <name evidence="5" type="ORF">KC19_7G029400</name>
</gene>
<dbReference type="PROSITE" id="PS00375">
    <property type="entry name" value="UDPGT"/>
    <property type="match status" value="1"/>
</dbReference>
<dbReference type="GO" id="GO:0008194">
    <property type="term" value="F:UDP-glycosyltransferase activity"/>
    <property type="evidence" value="ECO:0007669"/>
    <property type="project" value="InterPro"/>
</dbReference>
<accession>A0A8T0H739</accession>
<dbReference type="EC" id="2.4.1.-" evidence="4"/>
<protein>
    <recommendedName>
        <fullName evidence="4">Glycosyltransferase</fullName>
        <ecNumber evidence="4">2.4.1.-</ecNumber>
    </recommendedName>
</protein>
<evidence type="ECO:0000256" key="4">
    <source>
        <dbReference type="RuleBase" id="RU362057"/>
    </source>
</evidence>
<name>A0A8T0H739_CERPU</name>
<comment type="similarity">
    <text evidence="1 3">Belongs to the UDP-glycosyltransferase family.</text>
</comment>
<dbReference type="PANTHER" id="PTHR48045:SF34">
    <property type="entry name" value="ISOFLAVONE 7-O-GLUCOSYLTRANSFERASE 1-LIKE"/>
    <property type="match status" value="1"/>
</dbReference>
<dbReference type="Pfam" id="PF00201">
    <property type="entry name" value="UDPGT"/>
    <property type="match status" value="1"/>
</dbReference>
<sequence length="525" mass="58395">MGSLASPHVVVVPIFPAGHSIPFLLFSRRLVAEGFTVTFVSSDKHISELIASLGTQHLSPQRLPLRFLGLRDGSEHLTHRGIFEERKTQAGREKGIKLLVELIIDITSPKALQLRGVPTAAFPVCVLHDSMACWAQEAAEKLQIEKHLLYTSPTACLSIAIQSERLAREGRVPVTPDNEHIPITGIPGLPILQPVDLPTLFLFPESYEWMKYNDYRTGKADVLLCNSFYDLEKQVIDAVRKEVIGTPGVESKCLLEVGPLLQEPHPTNSAITNINLNENAIEEKDPCILWLNTQKPASVVYVCFGSHTTHQAPQLLELALGLEASGQPFLWIMCPPDSLPVELRNASGAPKSMTEYLPLGFEERMKGRGMCYSGWTPQQRILNHVAVGGFVTHCGWNSIMESVCAGVPMLTWPFWADQNINGRFLVDTAKLAIELEREPLDRAQDIGNGHRIKRRVRKEEISRQVHKLMHEEEGRVIRQNVQQMKLNAQRAVAPGGSSTRNFENYVCLLHARATAASEAGFSKIL</sequence>
<dbReference type="FunFam" id="3.40.50.2000:FF:000056">
    <property type="entry name" value="Glycosyltransferase"/>
    <property type="match status" value="1"/>
</dbReference>
<dbReference type="Proteomes" id="UP000822688">
    <property type="component" value="Chromosome 7"/>
</dbReference>
<evidence type="ECO:0000256" key="2">
    <source>
        <dbReference type="ARBA" id="ARBA00022679"/>
    </source>
</evidence>
<dbReference type="Gene3D" id="3.40.50.2000">
    <property type="entry name" value="Glycogen Phosphorylase B"/>
    <property type="match status" value="2"/>
</dbReference>
<dbReference type="SUPFAM" id="SSF53756">
    <property type="entry name" value="UDP-Glycosyltransferase/glycogen phosphorylase"/>
    <property type="match status" value="1"/>
</dbReference>
<dbReference type="PANTHER" id="PTHR48045">
    <property type="entry name" value="UDP-GLYCOSYLTRANSFERASE 72B1"/>
    <property type="match status" value="1"/>
</dbReference>
<dbReference type="InterPro" id="IPR035595">
    <property type="entry name" value="UDP_glycos_trans_CS"/>
</dbReference>
<keyword evidence="6" id="KW-1185">Reference proteome</keyword>
<evidence type="ECO:0000256" key="1">
    <source>
        <dbReference type="ARBA" id="ARBA00009995"/>
    </source>
</evidence>
<organism evidence="5 6">
    <name type="scientific">Ceratodon purpureus</name>
    <name type="common">Fire moss</name>
    <name type="synonym">Dicranum purpureum</name>
    <dbReference type="NCBI Taxonomy" id="3225"/>
    <lineage>
        <taxon>Eukaryota</taxon>
        <taxon>Viridiplantae</taxon>
        <taxon>Streptophyta</taxon>
        <taxon>Embryophyta</taxon>
        <taxon>Bryophyta</taxon>
        <taxon>Bryophytina</taxon>
        <taxon>Bryopsida</taxon>
        <taxon>Dicranidae</taxon>
        <taxon>Pseudoditrichales</taxon>
        <taxon>Ditrichaceae</taxon>
        <taxon>Ceratodon</taxon>
    </lineage>
</organism>
<dbReference type="CDD" id="cd03784">
    <property type="entry name" value="GT1_Gtf-like"/>
    <property type="match status" value="1"/>
</dbReference>
<evidence type="ECO:0000256" key="3">
    <source>
        <dbReference type="RuleBase" id="RU003718"/>
    </source>
</evidence>
<evidence type="ECO:0000313" key="6">
    <source>
        <dbReference type="Proteomes" id="UP000822688"/>
    </source>
</evidence>
<proteinExistence type="inferred from homology"/>
<dbReference type="EMBL" id="CM026428">
    <property type="protein sequence ID" value="KAG0565988.1"/>
    <property type="molecule type" value="Genomic_DNA"/>
</dbReference>